<dbReference type="AlphaFoldDB" id="A0A1Z5JDW0"/>
<feature type="compositionally biased region" description="Low complexity" evidence="1">
    <location>
        <begin position="7"/>
        <end position="22"/>
    </location>
</feature>
<feature type="compositionally biased region" description="Basic and acidic residues" evidence="1">
    <location>
        <begin position="446"/>
        <end position="456"/>
    </location>
</feature>
<evidence type="ECO:0000313" key="2">
    <source>
        <dbReference type="EMBL" id="GAX11968.1"/>
    </source>
</evidence>
<proteinExistence type="predicted"/>
<dbReference type="OrthoDB" id="48327at2759"/>
<evidence type="ECO:0000256" key="1">
    <source>
        <dbReference type="SAM" id="MobiDB-lite"/>
    </source>
</evidence>
<protein>
    <submittedName>
        <fullName evidence="2">Uncharacterized protein</fullName>
    </submittedName>
</protein>
<feature type="region of interest" description="Disordered" evidence="1">
    <location>
        <begin position="1"/>
        <end position="220"/>
    </location>
</feature>
<reference evidence="2 3" key="1">
    <citation type="journal article" date="2015" name="Plant Cell">
        <title>Oil accumulation by the oleaginous diatom Fistulifera solaris as revealed by the genome and transcriptome.</title>
        <authorList>
            <person name="Tanaka T."/>
            <person name="Maeda Y."/>
            <person name="Veluchamy A."/>
            <person name="Tanaka M."/>
            <person name="Abida H."/>
            <person name="Marechal E."/>
            <person name="Bowler C."/>
            <person name="Muto M."/>
            <person name="Sunaga Y."/>
            <person name="Tanaka M."/>
            <person name="Yoshino T."/>
            <person name="Taniguchi T."/>
            <person name="Fukuda Y."/>
            <person name="Nemoto M."/>
            <person name="Matsumoto M."/>
            <person name="Wong P.S."/>
            <person name="Aburatani S."/>
            <person name="Fujibuchi W."/>
        </authorList>
    </citation>
    <scope>NUCLEOTIDE SEQUENCE [LARGE SCALE GENOMIC DNA]</scope>
    <source>
        <strain evidence="2 3">JPCC DA0580</strain>
    </source>
</reference>
<feature type="compositionally biased region" description="Polar residues" evidence="1">
    <location>
        <begin position="436"/>
        <end position="445"/>
    </location>
</feature>
<feature type="compositionally biased region" description="Basic and acidic residues" evidence="1">
    <location>
        <begin position="176"/>
        <end position="186"/>
    </location>
</feature>
<gene>
    <name evidence="2" type="ORF">FisN_8Lh061</name>
</gene>
<dbReference type="InParanoid" id="A0A1Z5JDW0"/>
<sequence>MPVAINTGRPTAPNARTTTTSRRGGRTRSRSPAVMGGRPPPPPLPPPPPSSEASNPSSAAAAAAAAAQAFASNSRWPETDSSRWPSDDRYHRYPPSSSYRGGGGGGGGGGGEERRYRPQRYDYDRRYARQPPPPYQEYRYDRNHAPPKNRVSLVLGGSTPIHLPKIEQQRASVFRGRPESKGEESPPKMLLSLRTPTTSFDEAKPPAKKESPKQQEDPLLEKSPKHGLIDMNPSFVLFNQSFDSFGDGNYFNESLQADSFGMEHSDLKKTGQHLLTAGSLTIGFSPVNSFGNNAPPRRENPMVLDGRSPSPTQVLYSLSGGMRPEEEAHPMNASFSGPHRSFGETYYDNSEPSFYVFLRKYKMAFKDCSFLLPGLKAALLEPPSESNKMESKWESTMYGGLPGRYADPTPQDIAIARRRVESSICAFGGQIIRDNGPTSMSSNEESIFRSKDESDAKPATVTPSSSVTSPTQKSQERLKYEEALSGRYYENDNRLSWEFEEDPPVEISAHVEVTKDDTSRSNTFDDEGKPLTESGMGDKVDGTDEFCHPADNPDSEMASTGASQPKMRYRCKLCGQPKQNHRCTYQQSLARSIGVMVYPVVNSFISTEPGVIAAPLSEMNNFVDLKDSISGEEPSPSRPASLGVSVPTGPSAQVTPESLRSNSLHSPVSFNTPSRSGSRHKRSGKKRLYSQANADGENSDDLLFMEPMELRPEQFRTITHSKARESKGAYTYPALPLPYAQRKRLSDNLFSLSNDVPKLTDECAQVLREARERDAWDVAVAELMTQVIVIAHCPDGDHRFEGLRQYLLTLGIAC</sequence>
<feature type="region of interest" description="Disordered" evidence="1">
    <location>
        <begin position="627"/>
        <end position="692"/>
    </location>
</feature>
<feature type="compositionally biased region" description="Polar residues" evidence="1">
    <location>
        <begin position="648"/>
        <end position="673"/>
    </location>
</feature>
<feature type="compositionally biased region" description="Basic and acidic residues" evidence="1">
    <location>
        <begin position="77"/>
        <end position="91"/>
    </location>
</feature>
<feature type="region of interest" description="Disordered" evidence="1">
    <location>
        <begin position="516"/>
        <end position="542"/>
    </location>
</feature>
<feature type="compositionally biased region" description="Basic and acidic residues" evidence="1">
    <location>
        <begin position="201"/>
        <end position="220"/>
    </location>
</feature>
<dbReference type="Proteomes" id="UP000198406">
    <property type="component" value="Unassembled WGS sequence"/>
</dbReference>
<feature type="compositionally biased region" description="Basic residues" evidence="1">
    <location>
        <begin position="677"/>
        <end position="688"/>
    </location>
</feature>
<evidence type="ECO:0000313" key="3">
    <source>
        <dbReference type="Proteomes" id="UP000198406"/>
    </source>
</evidence>
<dbReference type="EMBL" id="BDSP01000048">
    <property type="protein sequence ID" value="GAX11968.1"/>
    <property type="molecule type" value="Genomic_DNA"/>
</dbReference>
<name>A0A1Z5JDW0_FISSO</name>
<feature type="compositionally biased region" description="Low complexity" evidence="1">
    <location>
        <begin position="51"/>
        <end position="72"/>
    </location>
</feature>
<feature type="compositionally biased region" description="Basic and acidic residues" evidence="1">
    <location>
        <begin position="526"/>
        <end position="542"/>
    </location>
</feature>
<feature type="compositionally biased region" description="Gly residues" evidence="1">
    <location>
        <begin position="100"/>
        <end position="110"/>
    </location>
</feature>
<keyword evidence="3" id="KW-1185">Reference proteome</keyword>
<feature type="compositionally biased region" description="Pro residues" evidence="1">
    <location>
        <begin position="38"/>
        <end position="50"/>
    </location>
</feature>
<accession>A0A1Z5JDW0</accession>
<feature type="region of interest" description="Disordered" evidence="1">
    <location>
        <begin position="431"/>
        <end position="478"/>
    </location>
</feature>
<organism evidence="2 3">
    <name type="scientific">Fistulifera solaris</name>
    <name type="common">Oleaginous diatom</name>
    <dbReference type="NCBI Taxonomy" id="1519565"/>
    <lineage>
        <taxon>Eukaryota</taxon>
        <taxon>Sar</taxon>
        <taxon>Stramenopiles</taxon>
        <taxon>Ochrophyta</taxon>
        <taxon>Bacillariophyta</taxon>
        <taxon>Bacillariophyceae</taxon>
        <taxon>Bacillariophycidae</taxon>
        <taxon>Naviculales</taxon>
        <taxon>Naviculaceae</taxon>
        <taxon>Fistulifera</taxon>
    </lineage>
</organism>
<feature type="compositionally biased region" description="Basic and acidic residues" evidence="1">
    <location>
        <begin position="111"/>
        <end position="127"/>
    </location>
</feature>
<feature type="compositionally biased region" description="Low complexity" evidence="1">
    <location>
        <begin position="460"/>
        <end position="471"/>
    </location>
</feature>
<comment type="caution">
    <text evidence="2">The sequence shown here is derived from an EMBL/GenBank/DDBJ whole genome shotgun (WGS) entry which is preliminary data.</text>
</comment>